<feature type="region of interest" description="Disordered" evidence="1">
    <location>
        <begin position="426"/>
        <end position="460"/>
    </location>
</feature>
<dbReference type="EMBL" id="JAQQWI010000010">
    <property type="protein sequence ID" value="KAK8018103.1"/>
    <property type="molecule type" value="Genomic_DNA"/>
</dbReference>
<sequence length="471" mass="53998">MSSQVREQKKLRERLAIEDRMANAEAMERRIPEKETVPWKSMQSKTGKFSPWLLNQITSPDELASRCQDVAFVAFDTKWREWRDPANTSPHQYSQCMEVGLSLLVNLRQQEEISPTDEPCLSSLVRQFDVQVKNTRVNAWYRGQLKVPAEDFPFGATNYIDLEDLDGEVDSQLQHFKKQARGRPLILVGFDVRYDLSHFWRDFPTGARHFSAWVDLDDLMKNSNSRNVPTMGLGEALRSLGYSPDESPHPILGTGQHKRGQIAAMESVRILALLEAVTRTNDDVASRLCMSDKPNFPFLRELPDEPWTFPSKKFRVQITSARGPSEALPREIDSILKLANVVYDRGNLARLVGGWGRGPSSVEYTRGATWTCKGVRADRRQIGFLEFADEDKMARFARDASGWTFEGEKLVIEILYDLATRRKYQDEKRQSDDRKRKEREQKKQTQLDEMLDIKGGEDLDSGLEGLMAGWM</sequence>
<dbReference type="Pfam" id="PF21762">
    <property type="entry name" value="DEDDh_C"/>
    <property type="match status" value="1"/>
</dbReference>
<comment type="caution">
    <text evidence="3">The sequence shown here is derived from an EMBL/GenBank/DDBJ whole genome shotgun (WGS) entry which is preliminary data.</text>
</comment>
<evidence type="ECO:0000313" key="3">
    <source>
        <dbReference type="EMBL" id="KAK8018103.1"/>
    </source>
</evidence>
<proteinExistence type="predicted"/>
<feature type="compositionally biased region" description="Basic and acidic residues" evidence="1">
    <location>
        <begin position="426"/>
        <end position="457"/>
    </location>
</feature>
<evidence type="ECO:0000313" key="4">
    <source>
        <dbReference type="Proteomes" id="UP001396898"/>
    </source>
</evidence>
<evidence type="ECO:0000256" key="1">
    <source>
        <dbReference type="SAM" id="MobiDB-lite"/>
    </source>
</evidence>
<dbReference type="Proteomes" id="UP001396898">
    <property type="component" value="Unassembled WGS sequence"/>
</dbReference>
<dbReference type="InterPro" id="IPR048519">
    <property type="entry name" value="Gfd2/YDR514C-like_C"/>
</dbReference>
<organism evidence="3 4">
    <name type="scientific">Apiospora marii</name>
    <dbReference type="NCBI Taxonomy" id="335849"/>
    <lineage>
        <taxon>Eukaryota</taxon>
        <taxon>Fungi</taxon>
        <taxon>Dikarya</taxon>
        <taxon>Ascomycota</taxon>
        <taxon>Pezizomycotina</taxon>
        <taxon>Sordariomycetes</taxon>
        <taxon>Xylariomycetidae</taxon>
        <taxon>Amphisphaeriales</taxon>
        <taxon>Apiosporaceae</taxon>
        <taxon>Apiospora</taxon>
    </lineage>
</organism>
<feature type="domain" description="Gfd2/YDR514C-like C-terminal" evidence="2">
    <location>
        <begin position="92"/>
        <end position="242"/>
    </location>
</feature>
<reference evidence="3 4" key="1">
    <citation type="submission" date="2023-01" db="EMBL/GenBank/DDBJ databases">
        <title>Analysis of 21 Apiospora genomes using comparative genomics revels a genus with tremendous synthesis potential of carbohydrate active enzymes and secondary metabolites.</title>
        <authorList>
            <person name="Sorensen T."/>
        </authorList>
    </citation>
    <scope>NUCLEOTIDE SEQUENCE [LARGE SCALE GENOMIC DNA]</scope>
    <source>
        <strain evidence="3 4">CBS 20057</strain>
    </source>
</reference>
<keyword evidence="4" id="KW-1185">Reference proteome</keyword>
<gene>
    <name evidence="3" type="ORF">PG991_007293</name>
</gene>
<accession>A0ABR1RT34</accession>
<name>A0ABR1RT34_9PEZI</name>
<protein>
    <recommendedName>
        <fullName evidence="2">Gfd2/YDR514C-like C-terminal domain-containing protein</fullName>
    </recommendedName>
</protein>
<evidence type="ECO:0000259" key="2">
    <source>
        <dbReference type="Pfam" id="PF21762"/>
    </source>
</evidence>